<dbReference type="OrthoDB" id="2988517at2"/>
<dbReference type="Pfam" id="PF12973">
    <property type="entry name" value="Cupin_7"/>
    <property type="match status" value="1"/>
</dbReference>
<dbReference type="InterPro" id="IPR041916">
    <property type="entry name" value="Anti_sigma_zinc_sf"/>
</dbReference>
<sequence>MTINHHPPEDLLGDFAAGRLDEADRLVIGVHAAQCPRCKRFIAAIEQLAGAALEQAAPVAMADDAFATIMAAIDEPETTSTHAPASSRPVPLLDDDLPEMLRKCRFAKSRRVAPGVKMQPIVLPGADTSRAFLLWSAPGTRMLEHSHTGTELTLVLKGSFSHQGGDFRPGDFDFGDGEVDHQPIVGSDMPCLCLVAMRGDLQMHGWLGRLISPFVRL</sequence>
<feature type="domain" description="ChrR-like cupin" evidence="1">
    <location>
        <begin position="111"/>
        <end position="196"/>
    </location>
</feature>
<dbReference type="Gene3D" id="1.10.10.1320">
    <property type="entry name" value="Anti-sigma factor, zinc-finger domain"/>
    <property type="match status" value="1"/>
</dbReference>
<dbReference type="InterPro" id="IPR012807">
    <property type="entry name" value="Anti-sigma_ChrR"/>
</dbReference>
<reference evidence="3 4" key="1">
    <citation type="submission" date="2015-09" db="EMBL/GenBank/DDBJ databases">
        <title>Draft Genome Sequence of Bradyrhizobium manausense Strain BR 3351T, a Novel Symbiotic Nitrogen-Fixing Alphaproteobacterium Isolated from Brazilian Amazon Rain Forest.</title>
        <authorList>
            <person name="De Araujo J.L."/>
            <person name="Zilli J.E."/>
        </authorList>
    </citation>
    <scope>NUCLEOTIDE SEQUENCE [LARGE SCALE GENOMIC DNA]</scope>
    <source>
        <strain evidence="3 4">BR3351</strain>
    </source>
</reference>
<dbReference type="RefSeq" id="WP_057752974.1">
    <property type="nucleotide sequence ID" value="NZ_LJYG01000102.1"/>
</dbReference>
<dbReference type="Pfam" id="PF13490">
    <property type="entry name" value="zf-HC2"/>
    <property type="match status" value="1"/>
</dbReference>
<dbReference type="InterPro" id="IPR011051">
    <property type="entry name" value="RmlC_Cupin_sf"/>
</dbReference>
<dbReference type="EMBL" id="LJYG01000102">
    <property type="protein sequence ID" value="KRQ06120.1"/>
    <property type="molecule type" value="Genomic_DNA"/>
</dbReference>
<dbReference type="InterPro" id="IPR025979">
    <property type="entry name" value="ChrR-like_cupin_dom"/>
</dbReference>
<dbReference type="CDD" id="cd20301">
    <property type="entry name" value="cupin_ChrR"/>
    <property type="match status" value="1"/>
</dbReference>
<dbReference type="InterPro" id="IPR027383">
    <property type="entry name" value="Znf_put"/>
</dbReference>
<feature type="domain" description="Putative zinc-finger" evidence="2">
    <location>
        <begin position="9"/>
        <end position="38"/>
    </location>
</feature>
<dbReference type="SUPFAM" id="SSF51182">
    <property type="entry name" value="RmlC-like cupins"/>
    <property type="match status" value="1"/>
</dbReference>
<dbReference type="NCBIfam" id="TIGR02451">
    <property type="entry name" value="anti_sig_ChrR"/>
    <property type="match status" value="1"/>
</dbReference>
<evidence type="ECO:0000313" key="4">
    <source>
        <dbReference type="Proteomes" id="UP000051936"/>
    </source>
</evidence>
<dbReference type="Gene3D" id="2.60.120.10">
    <property type="entry name" value="Jelly Rolls"/>
    <property type="match status" value="1"/>
</dbReference>
<proteinExistence type="predicted"/>
<dbReference type="STRING" id="989370.AOQ71_26275"/>
<evidence type="ECO:0000313" key="3">
    <source>
        <dbReference type="EMBL" id="KRQ06120.1"/>
    </source>
</evidence>
<accession>A0A0R3D7Y8</accession>
<evidence type="ECO:0000259" key="2">
    <source>
        <dbReference type="Pfam" id="PF13490"/>
    </source>
</evidence>
<name>A0A0R3D7Y8_9BRAD</name>
<dbReference type="Proteomes" id="UP000051936">
    <property type="component" value="Unassembled WGS sequence"/>
</dbReference>
<gene>
    <name evidence="3" type="ORF">AOQ71_26275</name>
</gene>
<keyword evidence="4" id="KW-1185">Reference proteome</keyword>
<organism evidence="3 4">
    <name type="scientific">Bradyrhizobium manausense</name>
    <dbReference type="NCBI Taxonomy" id="989370"/>
    <lineage>
        <taxon>Bacteria</taxon>
        <taxon>Pseudomonadati</taxon>
        <taxon>Pseudomonadota</taxon>
        <taxon>Alphaproteobacteria</taxon>
        <taxon>Hyphomicrobiales</taxon>
        <taxon>Nitrobacteraceae</taxon>
        <taxon>Bradyrhizobium</taxon>
    </lineage>
</organism>
<evidence type="ECO:0000259" key="1">
    <source>
        <dbReference type="Pfam" id="PF12973"/>
    </source>
</evidence>
<dbReference type="InterPro" id="IPR014710">
    <property type="entry name" value="RmlC-like_jellyroll"/>
</dbReference>
<protein>
    <submittedName>
        <fullName evidence="3">Transcriptional regulator</fullName>
    </submittedName>
</protein>
<comment type="caution">
    <text evidence="3">The sequence shown here is derived from an EMBL/GenBank/DDBJ whole genome shotgun (WGS) entry which is preliminary data.</text>
</comment>
<dbReference type="AlphaFoldDB" id="A0A0R3D7Y8"/>